<dbReference type="InterPro" id="IPR043136">
    <property type="entry name" value="B30.2/SPRY_sf"/>
</dbReference>
<evidence type="ECO:0000313" key="9">
    <source>
        <dbReference type="Proteomes" id="UP000005206"/>
    </source>
</evidence>
<dbReference type="eggNOG" id="KOG4177">
    <property type="taxonomic scope" value="Eukaryota"/>
</dbReference>
<keyword evidence="2" id="KW-0677">Repeat</keyword>
<dbReference type="InterPro" id="IPR036770">
    <property type="entry name" value="Ankyrin_rpt-contain_sf"/>
</dbReference>
<evidence type="ECO:0000256" key="3">
    <source>
        <dbReference type="ARBA" id="ARBA00023043"/>
    </source>
</evidence>
<feature type="compositionally biased region" description="Basic and acidic residues" evidence="5">
    <location>
        <begin position="724"/>
        <end position="743"/>
    </location>
</feature>
<keyword evidence="6" id="KW-0472">Membrane</keyword>
<protein>
    <recommendedName>
        <fullName evidence="1">protein S-acyltransferase</fullName>
        <ecNumber evidence="1">2.3.1.225</ecNumber>
    </recommendedName>
</protein>
<dbReference type="InParanoid" id="C7ZEZ5"/>
<dbReference type="KEGG" id="nhe:NECHADRAFT_86352"/>
<feature type="repeat" description="ANK" evidence="4">
    <location>
        <begin position="1662"/>
        <end position="1694"/>
    </location>
</feature>
<organism evidence="8 9">
    <name type="scientific">Fusarium vanettenii (strain ATCC MYA-4622 / CBS 123669 / FGSC 9596 / NRRL 45880 / 77-13-4)</name>
    <name type="common">Fusarium solani subsp. pisi</name>
    <dbReference type="NCBI Taxonomy" id="660122"/>
    <lineage>
        <taxon>Eukaryota</taxon>
        <taxon>Fungi</taxon>
        <taxon>Dikarya</taxon>
        <taxon>Ascomycota</taxon>
        <taxon>Pezizomycotina</taxon>
        <taxon>Sordariomycetes</taxon>
        <taxon>Hypocreomycetidae</taxon>
        <taxon>Hypocreales</taxon>
        <taxon>Nectriaceae</taxon>
        <taxon>Fusarium</taxon>
        <taxon>Fusarium solani species complex</taxon>
        <taxon>Fusarium vanettenii</taxon>
    </lineage>
</organism>
<dbReference type="PROSITE" id="PS50297">
    <property type="entry name" value="ANK_REP_REGION"/>
    <property type="match status" value="3"/>
</dbReference>
<feature type="transmembrane region" description="Helical" evidence="6">
    <location>
        <begin position="277"/>
        <end position="298"/>
    </location>
</feature>
<feature type="transmembrane region" description="Helical" evidence="6">
    <location>
        <begin position="611"/>
        <end position="629"/>
    </location>
</feature>
<dbReference type="GO" id="GO:0019706">
    <property type="term" value="F:protein-cysteine S-palmitoyltransferase activity"/>
    <property type="evidence" value="ECO:0007669"/>
    <property type="project" value="UniProtKB-EC"/>
</dbReference>
<dbReference type="OrthoDB" id="194358at2759"/>
<dbReference type="EC" id="2.3.1.225" evidence="1"/>
<feature type="compositionally biased region" description="Polar residues" evidence="5">
    <location>
        <begin position="744"/>
        <end position="754"/>
    </location>
</feature>
<dbReference type="PANTHER" id="PTHR24161">
    <property type="entry name" value="ANK_REP_REGION DOMAIN-CONTAINING PROTEIN-RELATED"/>
    <property type="match status" value="1"/>
</dbReference>
<dbReference type="InterPro" id="IPR001870">
    <property type="entry name" value="B30.2/SPRY"/>
</dbReference>
<dbReference type="SUPFAM" id="SSF49899">
    <property type="entry name" value="Concanavalin A-like lectins/glucanases"/>
    <property type="match status" value="1"/>
</dbReference>
<proteinExistence type="predicted"/>
<dbReference type="PANTHER" id="PTHR24161:SF85">
    <property type="entry name" value="PALMITOYLTRANSFERASE HIP14"/>
    <property type="match status" value="1"/>
</dbReference>
<evidence type="ECO:0000313" key="8">
    <source>
        <dbReference type="EMBL" id="EEU37390.1"/>
    </source>
</evidence>
<dbReference type="OMA" id="LGVDYCR"/>
<feature type="transmembrane region" description="Helical" evidence="6">
    <location>
        <begin position="496"/>
        <end position="514"/>
    </location>
</feature>
<gene>
    <name evidence="8" type="ORF">NECHADRAFT_86352</name>
</gene>
<dbReference type="Gene3D" id="1.25.40.20">
    <property type="entry name" value="Ankyrin repeat-containing domain"/>
    <property type="match status" value="3"/>
</dbReference>
<evidence type="ECO:0000256" key="1">
    <source>
        <dbReference type="ARBA" id="ARBA00012210"/>
    </source>
</evidence>
<evidence type="ECO:0000259" key="7">
    <source>
        <dbReference type="PROSITE" id="PS50188"/>
    </source>
</evidence>
<dbReference type="PROSITE" id="PS50188">
    <property type="entry name" value="B302_SPRY"/>
    <property type="match status" value="1"/>
</dbReference>
<feature type="region of interest" description="Disordered" evidence="5">
    <location>
        <begin position="724"/>
        <end position="754"/>
    </location>
</feature>
<evidence type="ECO:0000256" key="6">
    <source>
        <dbReference type="SAM" id="Phobius"/>
    </source>
</evidence>
<dbReference type="Proteomes" id="UP000005206">
    <property type="component" value="Chromosome 11"/>
</dbReference>
<accession>C7ZEZ5</accession>
<dbReference type="InterPro" id="IPR013320">
    <property type="entry name" value="ConA-like_dom_sf"/>
</dbReference>
<dbReference type="GeneID" id="9665302"/>
<dbReference type="SUPFAM" id="SSF48403">
    <property type="entry name" value="Ankyrin repeat"/>
    <property type="match status" value="2"/>
</dbReference>
<keyword evidence="3 4" id="KW-0040">ANK repeat</keyword>
<dbReference type="SMART" id="SM00248">
    <property type="entry name" value="ANK"/>
    <property type="match status" value="9"/>
</dbReference>
<dbReference type="HOGENOM" id="CLU_001887_1_0_1"/>
<dbReference type="EMBL" id="GG698922">
    <property type="protein sequence ID" value="EEU37390.1"/>
    <property type="molecule type" value="Genomic_DNA"/>
</dbReference>
<dbReference type="InterPro" id="IPR044736">
    <property type="entry name" value="Gid1/RanBPM/SPLA_SPRY"/>
</dbReference>
<feature type="transmembrane region" description="Helical" evidence="6">
    <location>
        <begin position="453"/>
        <end position="476"/>
    </location>
</feature>
<dbReference type="CDD" id="cd12885">
    <property type="entry name" value="SPRY_RanBP_like"/>
    <property type="match status" value="1"/>
</dbReference>
<keyword evidence="9" id="KW-1185">Reference proteome</keyword>
<evidence type="ECO:0000256" key="4">
    <source>
        <dbReference type="PROSITE-ProRule" id="PRU00023"/>
    </source>
</evidence>
<keyword evidence="6" id="KW-0812">Transmembrane</keyword>
<dbReference type="Pfam" id="PF12796">
    <property type="entry name" value="Ank_2"/>
    <property type="match status" value="2"/>
</dbReference>
<dbReference type="PROSITE" id="PS50088">
    <property type="entry name" value="ANK_REPEAT"/>
    <property type="match status" value="5"/>
</dbReference>
<feature type="repeat" description="ANK" evidence="4">
    <location>
        <begin position="1283"/>
        <end position="1308"/>
    </location>
</feature>
<evidence type="ECO:0000256" key="5">
    <source>
        <dbReference type="SAM" id="MobiDB-lite"/>
    </source>
</evidence>
<dbReference type="VEuPathDB" id="FungiDB:NECHADRAFT_86352"/>
<evidence type="ECO:0000256" key="2">
    <source>
        <dbReference type="ARBA" id="ARBA00022737"/>
    </source>
</evidence>
<feature type="region of interest" description="Disordered" evidence="5">
    <location>
        <begin position="229"/>
        <end position="250"/>
    </location>
</feature>
<name>C7ZEZ5_FUSV7</name>
<dbReference type="eggNOG" id="KOG1477">
    <property type="taxonomic scope" value="Eukaryota"/>
</dbReference>
<feature type="repeat" description="ANK" evidence="4">
    <location>
        <begin position="1389"/>
        <end position="1421"/>
    </location>
</feature>
<dbReference type="RefSeq" id="XP_003043103.1">
    <property type="nucleotide sequence ID" value="XM_003043057.1"/>
</dbReference>
<feature type="repeat" description="ANK" evidence="4">
    <location>
        <begin position="1422"/>
        <end position="1454"/>
    </location>
</feature>
<dbReference type="Gene3D" id="2.60.120.920">
    <property type="match status" value="1"/>
</dbReference>
<feature type="domain" description="B30.2/SPRY" evidence="7">
    <location>
        <begin position="1715"/>
        <end position="1937"/>
    </location>
</feature>
<keyword evidence="6" id="KW-1133">Transmembrane helix</keyword>
<dbReference type="InterPro" id="IPR002110">
    <property type="entry name" value="Ankyrin_rpt"/>
</dbReference>
<reference evidence="8 9" key="1">
    <citation type="journal article" date="2009" name="PLoS Genet.">
        <title>The genome of Nectria haematococca: contribution of supernumerary chromosomes to gene expansion.</title>
        <authorList>
            <person name="Coleman J.J."/>
            <person name="Rounsley S.D."/>
            <person name="Rodriguez-Carres M."/>
            <person name="Kuo A."/>
            <person name="Wasmann C.C."/>
            <person name="Grimwood J."/>
            <person name="Schmutz J."/>
            <person name="Taga M."/>
            <person name="White G.J."/>
            <person name="Zhou S."/>
            <person name="Schwartz D.C."/>
            <person name="Freitag M."/>
            <person name="Ma L.J."/>
            <person name="Danchin E.G."/>
            <person name="Henrissat B."/>
            <person name="Coutinho P.M."/>
            <person name="Nelson D.R."/>
            <person name="Straney D."/>
            <person name="Napoli C.A."/>
            <person name="Barker B.M."/>
            <person name="Gribskov M."/>
            <person name="Rep M."/>
            <person name="Kroken S."/>
            <person name="Molnar I."/>
            <person name="Rensing C."/>
            <person name="Kennell J.C."/>
            <person name="Zamora J."/>
            <person name="Farman M.L."/>
            <person name="Selker E.U."/>
            <person name="Salamov A."/>
            <person name="Shapiro H."/>
            <person name="Pangilinan J."/>
            <person name="Lindquist E."/>
            <person name="Lamers C."/>
            <person name="Grigoriev I.V."/>
            <person name="Geiser D.M."/>
            <person name="Covert S.F."/>
            <person name="Temporini E."/>
            <person name="Vanetten H.D."/>
        </authorList>
    </citation>
    <scope>NUCLEOTIDE SEQUENCE [LARGE SCALE GENOMIC DNA]</scope>
    <source>
        <strain evidence="9">ATCC MYA-4622 / CBS 123669 / FGSC 9596 / NRRL 45880 / 77-13-4</strain>
    </source>
</reference>
<sequence length="1947" mass="216190">MPVLCRAYNLGVDALDDVWVAGGWGAVTWAWCMNTLAREALSVPQCSALVGPISSSGKFIKVTHQAINGGRASSVCRILSQQLPCLFYNLSLWCFGLTIVPWEDKTDIRWEAIDKLDVRSGETTLACVESFVFCHVIVADDFFGIAGQSHITADPMPSLFCMVDYYGQPGGPPAWGVYESGMPMQPRHRFSRDASFSKPGCEKLSQFEAFFVHILQCDHREQLIDDDARLKHPPTDSGGAAPCTGSGSRRGLSRVHLEPLYRYSAFAQQYLSQSFTWLDHLIFACVPLGIITALAGAIRTRGPRLARSFIGRARENLATVEIGLMSSVSHEVCEMFNGSGIVRTLGRSTLMQIIIFPDVYDAVQTGASEDPSCGIHTLQTALRSGDRAGFAMVRSKYQGKAYQRLQRLWDPENITNKDPHGQLEEPFDFKCPPNLQLNVSTGQSSRSRKTAELFVASITGIALQLSLFAIAAAVAYHDRTSKVVGSKNHPYGFPCYTAGSVLLCVGMAICSAAVESSTDEFVWTPSAKGEEESKPGENSQQTHDPFIVWIQQSQSVGDQTFDSYAILGGSKPYVLTSTRSKDLWTVESSRMPSRTGSADSQDGKRRWWETITLLGVLLGSMGFIVQFIGLRGLPWPVAVSQLLAILVMALVRAVIRRGVGIIPLACQALPSYELDFVATRIVFYPGFREFNDGDPANEHLKNDKIREVCRWRVITASEERRLTPHTNSKAERLQDDTGSRQESRTLGPQAGSSQQLVNVRERLGDLCKWKSSVSQMAVALAQSVEHFMNIFFEKLVSEEKEFDKIIWVIETSDLSGDGNDAIEDTTVLIENKNGKWIAELGKIEAIMSLWMASMQAEHLDLKEKRDTADNRLIPQLGDWRRASSTKVKFGRIVGDFGKGHSTLKRDISWWVGDHIVSECQAKHEASHQGGMDDSGLLIGFDTPAQGNLQSRGLSHQRMIHSSSASLPSIMAQHLFTSFTWVISERMPKNSLHQGESNAQDFVKVNSDTTFDPDNLLSTWDKPRLSHSKLSSMAKELESAGLGTSNDILLCVIPALSCRDLLPNEVILGLMPSISQGIRQYGWQQMAWLYNQLLTVCSGLDGEHFATAVLVDTIEFIILCSENHELIDKLGGLPGYIAEKFPETLTQLAPCYRLQNRQRQLYELFRRCGLGDILPKAMLPDQNIIEEQELFDTQRSQNESMEPDIFGWTSLHYVASVPAQERTRLTGKSYRAIWKDKVYLCLDKSQRSAFHVAASSGYRDFLAACFNSNETDARRNAMRTGGLDGKTPLHLAVEGQHLRCVRLFLRREAPCVADIWGRTPVHTAARKRNYEIGKELLARFPDPLQVDELRNTPLTYLLRDENDLITDQSRRGFAKQLMETWKMAKDDDGSGSSLLHYAAAFSDEHEVESLVEELGNVDITNTRGQKPLHLATFEGRTAVAKKLISLGAQAGRLDDRGWNALHYAADCRGAEPDIVSLILNTQRDTINTTTKKSLKTPLHMAAAAGNASAAMILASEGAELNARDKDGDTPLQSALKKDQKEVIDELLHCYGALDYLEESRLDGLDHVGLAIRRCNTECLGTVLLHATTTISMRIHGLKAMITGRDWKVDDAGLFGLVLGSIPERHLSILDLYTLIHLFPTTTTSDALDQAWASRLHNLEALKEDPQALHVLAQNGDISTIRQLLEADADASRLDEDNWMPSDVADRCGQIPTGDVLRKHLARNNVDLHNRPPYRVPESIHDIYRHPDIRIKNDSDDLECSHSISTTLTNPGLPSAMFRTQECIPPNVAHYYFEVRTWGQSKICKFYIGFCSTDMPRGRLPGHYPGSWSYEISKAILTTWALGEKHPSSQTIESDGQYFNVGCGLNMLTGEGFVTLNGKRLSSGKHFVFLSVVQANLVLGTVFGEHKFSKGKIYPCVAFSTDRPRGLMGARVILSSSQDSTFLYTGPYF</sequence>
<feature type="repeat" description="ANK" evidence="4">
    <location>
        <begin position="1492"/>
        <end position="1524"/>
    </location>
</feature>